<dbReference type="GO" id="GO:0006406">
    <property type="term" value="P:mRNA export from nucleus"/>
    <property type="evidence" value="ECO:0007669"/>
    <property type="project" value="TreeGrafter"/>
</dbReference>
<gene>
    <name evidence="2" type="ORF">TrVE_jg3574</name>
</gene>
<dbReference type="PANTHER" id="PTHR44411:SF1">
    <property type="entry name" value="THO COMPLEX SUBUNIT 6 HOMOLOG"/>
    <property type="match status" value="1"/>
</dbReference>
<dbReference type="EMBL" id="BRXX01000305">
    <property type="protein sequence ID" value="GMI03685.1"/>
    <property type="molecule type" value="Genomic_DNA"/>
</dbReference>
<name>A0A9W7F4Y8_9STRA</name>
<dbReference type="SUPFAM" id="SSF50978">
    <property type="entry name" value="WD40 repeat-like"/>
    <property type="match status" value="1"/>
</dbReference>
<evidence type="ECO:0000313" key="2">
    <source>
        <dbReference type="EMBL" id="GMI03685.1"/>
    </source>
</evidence>
<reference evidence="3" key="1">
    <citation type="journal article" date="2023" name="Commun. Biol.">
        <title>Genome analysis of Parmales, the sister group of diatoms, reveals the evolutionary specialization of diatoms from phago-mixotrophs to photoautotrophs.</title>
        <authorList>
            <person name="Ban H."/>
            <person name="Sato S."/>
            <person name="Yoshikawa S."/>
            <person name="Yamada K."/>
            <person name="Nakamura Y."/>
            <person name="Ichinomiya M."/>
            <person name="Sato N."/>
            <person name="Blanc-Mathieu R."/>
            <person name="Endo H."/>
            <person name="Kuwata A."/>
            <person name="Ogata H."/>
        </authorList>
    </citation>
    <scope>NUCLEOTIDE SEQUENCE [LARGE SCALE GENOMIC DNA]</scope>
    <source>
        <strain evidence="3">NIES 3699</strain>
    </source>
</reference>
<dbReference type="InterPro" id="IPR015943">
    <property type="entry name" value="WD40/YVTN_repeat-like_dom_sf"/>
</dbReference>
<dbReference type="AlphaFoldDB" id="A0A9W7F4Y8"/>
<dbReference type="PANTHER" id="PTHR44411">
    <property type="entry name" value="THO COMPLEX SUBUNIT 6 HOMOLOG"/>
    <property type="match status" value="1"/>
</dbReference>
<comment type="caution">
    <text evidence="2">The sequence shown here is derived from an EMBL/GenBank/DDBJ whole genome shotgun (WGS) entry which is preliminary data.</text>
</comment>
<evidence type="ECO:0000256" key="1">
    <source>
        <dbReference type="ARBA" id="ARBA00022574"/>
    </source>
</evidence>
<accession>A0A9W7F4Y8</accession>
<dbReference type="Proteomes" id="UP001165160">
    <property type="component" value="Unassembled WGS sequence"/>
</dbReference>
<proteinExistence type="predicted"/>
<dbReference type="GO" id="GO:0000347">
    <property type="term" value="C:THO complex"/>
    <property type="evidence" value="ECO:0007669"/>
    <property type="project" value="TreeGrafter"/>
</dbReference>
<protein>
    <submittedName>
        <fullName evidence="2">Uncharacterized protein</fullName>
    </submittedName>
</protein>
<dbReference type="InterPro" id="IPR036322">
    <property type="entry name" value="WD40_repeat_dom_sf"/>
</dbReference>
<dbReference type="Gene3D" id="2.130.10.10">
    <property type="entry name" value="YVTN repeat-like/Quinoprotein amine dehydrogenase"/>
    <property type="match status" value="1"/>
</dbReference>
<dbReference type="InterPro" id="IPR042626">
    <property type="entry name" value="THOC6"/>
</dbReference>
<keyword evidence="3" id="KW-1185">Reference proteome</keyword>
<keyword evidence="1" id="KW-0853">WD repeat</keyword>
<organism evidence="2 3">
    <name type="scientific">Triparma verrucosa</name>
    <dbReference type="NCBI Taxonomy" id="1606542"/>
    <lineage>
        <taxon>Eukaryota</taxon>
        <taxon>Sar</taxon>
        <taxon>Stramenopiles</taxon>
        <taxon>Ochrophyta</taxon>
        <taxon>Bolidophyceae</taxon>
        <taxon>Parmales</taxon>
        <taxon>Triparmaceae</taxon>
        <taxon>Triparma</taxon>
    </lineage>
</organism>
<sequence>MPSTAPTLPPPSSFIPSAHRSEIIASLQSTLTTSFALLLCDESNIFISSTSGLRRANLDKLLRIDKQENEENHDGDNELLEPRLLQTQSAVVSPLPSYDCIADAQFHNVYSASSSGINIFTTSSLLESAGDAHPIHTFQTHPSPFEKNIEVNSLYLSPTTSTLYSACGDLFGLYAHSTSSSPKFIKNIQPTSGYLHCVTGSLEDSTVAWGGEDGTVWVMDEREEKINPLNVRDYIIQQKKASKSQHIYVLSILIKAPFMYISGGVESPHTISQSGYVTSVYLPSSTFLNLSMTDEPVNRLRMIDGEVCSTGRDGGISRWSAELKVCKEGKGEGEGWDLAGWKGGIIKCGGRGEVFEDFRICGYID</sequence>
<dbReference type="GO" id="GO:0000346">
    <property type="term" value="C:transcription export complex"/>
    <property type="evidence" value="ECO:0007669"/>
    <property type="project" value="TreeGrafter"/>
</dbReference>
<evidence type="ECO:0000313" key="3">
    <source>
        <dbReference type="Proteomes" id="UP001165160"/>
    </source>
</evidence>